<dbReference type="InterPro" id="IPR022002">
    <property type="entry name" value="ChsH2_Znr"/>
</dbReference>
<feature type="domain" description="ChsH2 rubredoxin-like zinc ribbon" evidence="2">
    <location>
        <begin position="18"/>
        <end position="51"/>
    </location>
</feature>
<proteinExistence type="predicted"/>
<evidence type="ECO:0000313" key="3">
    <source>
        <dbReference type="EMBL" id="KUG23799.1"/>
    </source>
</evidence>
<dbReference type="Pfam" id="PF12172">
    <property type="entry name" value="zf-ChsH2"/>
    <property type="match status" value="1"/>
</dbReference>
<evidence type="ECO:0000259" key="2">
    <source>
        <dbReference type="Pfam" id="PF12172"/>
    </source>
</evidence>
<dbReference type="Gene3D" id="6.10.30.10">
    <property type="match status" value="1"/>
</dbReference>
<dbReference type="PANTHER" id="PTHR34075">
    <property type="entry name" value="BLR3430 PROTEIN"/>
    <property type="match status" value="1"/>
</dbReference>
<accession>A0A0W8FSF8</accession>
<comment type="caution">
    <text evidence="3">The sequence shown here is derived from an EMBL/GenBank/DDBJ whole genome shotgun (WGS) entry which is preliminary data.</text>
</comment>
<sequence>MTYNKPLPKINSDVKPFWNGCKNHELRFQKCRSCGHIRWPASIICPKCYKKETEWVIAGGHGTIYTYSVYHTAYHTGFINEIPYVVAIVELDEGPHLLTNIIDCNHQEIKCGMDVTVVWDDVTPEITLPKFKPCR</sequence>
<organism evidence="3">
    <name type="scientific">hydrocarbon metagenome</name>
    <dbReference type="NCBI Taxonomy" id="938273"/>
    <lineage>
        <taxon>unclassified sequences</taxon>
        <taxon>metagenomes</taxon>
        <taxon>ecological metagenomes</taxon>
    </lineage>
</organism>
<reference evidence="3" key="1">
    <citation type="journal article" date="2015" name="Proc. Natl. Acad. Sci. U.S.A.">
        <title>Networks of energetic and metabolic interactions define dynamics in microbial communities.</title>
        <authorList>
            <person name="Embree M."/>
            <person name="Liu J.K."/>
            <person name="Al-Bassam M.M."/>
            <person name="Zengler K."/>
        </authorList>
    </citation>
    <scope>NUCLEOTIDE SEQUENCE</scope>
</reference>
<dbReference type="Pfam" id="PF01796">
    <property type="entry name" value="OB_ChsH2_C"/>
    <property type="match status" value="1"/>
</dbReference>
<gene>
    <name evidence="3" type="ORF">ASZ90_006395</name>
</gene>
<dbReference type="PANTHER" id="PTHR34075:SF5">
    <property type="entry name" value="BLR3430 PROTEIN"/>
    <property type="match status" value="1"/>
</dbReference>
<evidence type="ECO:0000259" key="1">
    <source>
        <dbReference type="Pfam" id="PF01796"/>
    </source>
</evidence>
<evidence type="ECO:0008006" key="4">
    <source>
        <dbReference type="Google" id="ProtNLM"/>
    </source>
</evidence>
<feature type="domain" description="ChsH2 C-terminal OB-fold" evidence="1">
    <location>
        <begin position="55"/>
        <end position="120"/>
    </location>
</feature>
<dbReference type="InterPro" id="IPR012340">
    <property type="entry name" value="NA-bd_OB-fold"/>
</dbReference>
<dbReference type="InterPro" id="IPR002878">
    <property type="entry name" value="ChsH2_C"/>
</dbReference>
<protein>
    <recommendedName>
        <fullName evidence="4">Zn-ribbon domain-containing OB-fold protein</fullName>
    </recommendedName>
</protein>
<name>A0A0W8FSF8_9ZZZZ</name>
<dbReference type="InterPro" id="IPR052513">
    <property type="entry name" value="Thioester_dehydratase-like"/>
</dbReference>
<dbReference type="AlphaFoldDB" id="A0A0W8FSF8"/>
<dbReference type="EMBL" id="LNQE01000886">
    <property type="protein sequence ID" value="KUG23799.1"/>
    <property type="molecule type" value="Genomic_DNA"/>
</dbReference>
<dbReference type="SUPFAM" id="SSF50249">
    <property type="entry name" value="Nucleic acid-binding proteins"/>
    <property type="match status" value="1"/>
</dbReference>